<feature type="transmembrane region" description="Helical" evidence="13">
    <location>
        <begin position="12"/>
        <end position="35"/>
    </location>
</feature>
<evidence type="ECO:0000313" key="15">
    <source>
        <dbReference type="EMBL" id="RWY42955.1"/>
    </source>
</evidence>
<evidence type="ECO:0000256" key="11">
    <source>
        <dbReference type="ARBA" id="ARBA00023136"/>
    </source>
</evidence>
<dbReference type="OrthoDB" id="1247465at2"/>
<keyword evidence="7" id="KW-0479">Metal-binding</keyword>
<accession>A0A3S3WRR8</accession>
<dbReference type="Gene3D" id="2.40.128.110">
    <property type="entry name" value="Lipid/polyisoprenoid-binding, YceI-like"/>
    <property type="match status" value="1"/>
</dbReference>
<keyword evidence="16" id="KW-1185">Reference proteome</keyword>
<dbReference type="AlphaFoldDB" id="A0A3S3WRR8"/>
<evidence type="ECO:0000256" key="1">
    <source>
        <dbReference type="ARBA" id="ARBA00001970"/>
    </source>
</evidence>
<evidence type="ECO:0000256" key="8">
    <source>
        <dbReference type="ARBA" id="ARBA00022982"/>
    </source>
</evidence>
<dbReference type="SMART" id="SM00867">
    <property type="entry name" value="YceI"/>
    <property type="match status" value="1"/>
</dbReference>
<evidence type="ECO:0000256" key="5">
    <source>
        <dbReference type="ARBA" id="ARBA00022617"/>
    </source>
</evidence>
<organism evidence="15 16">
    <name type="scientific">Falsigemmobacter intermedius</name>
    <dbReference type="NCBI Taxonomy" id="1553448"/>
    <lineage>
        <taxon>Bacteria</taxon>
        <taxon>Pseudomonadati</taxon>
        <taxon>Pseudomonadota</taxon>
        <taxon>Alphaproteobacteria</taxon>
        <taxon>Rhodobacterales</taxon>
        <taxon>Paracoccaceae</taxon>
        <taxon>Falsigemmobacter</taxon>
    </lineage>
</organism>
<keyword evidence="5" id="KW-0349">Heme</keyword>
<evidence type="ECO:0000256" key="6">
    <source>
        <dbReference type="ARBA" id="ARBA00022692"/>
    </source>
</evidence>
<feature type="transmembrane region" description="Helical" evidence="13">
    <location>
        <begin position="145"/>
        <end position="166"/>
    </location>
</feature>
<evidence type="ECO:0000256" key="12">
    <source>
        <dbReference type="ARBA" id="ARBA00037975"/>
    </source>
</evidence>
<comment type="caution">
    <text evidence="15">The sequence shown here is derived from an EMBL/GenBank/DDBJ whole genome shotgun (WGS) entry which is preliminary data.</text>
</comment>
<comment type="similarity">
    <text evidence="12">Belongs to the cytochrome b561 family.</text>
</comment>
<evidence type="ECO:0000256" key="3">
    <source>
        <dbReference type="ARBA" id="ARBA00022448"/>
    </source>
</evidence>
<keyword evidence="4" id="KW-1003">Cell membrane</keyword>
<keyword evidence="10" id="KW-0408">Iron</keyword>
<dbReference type="GO" id="GO:0046872">
    <property type="term" value="F:metal ion binding"/>
    <property type="evidence" value="ECO:0007669"/>
    <property type="project" value="UniProtKB-KW"/>
</dbReference>
<dbReference type="Pfam" id="PF04264">
    <property type="entry name" value="YceI"/>
    <property type="match status" value="1"/>
</dbReference>
<proteinExistence type="inferred from homology"/>
<evidence type="ECO:0000256" key="2">
    <source>
        <dbReference type="ARBA" id="ARBA00004651"/>
    </source>
</evidence>
<keyword evidence="8" id="KW-0249">Electron transport</keyword>
<keyword evidence="9 13" id="KW-1133">Transmembrane helix</keyword>
<feature type="transmembrane region" description="Helical" evidence="13">
    <location>
        <begin position="55"/>
        <end position="73"/>
    </location>
</feature>
<dbReference type="InterPro" id="IPR052168">
    <property type="entry name" value="Cytochrome_b561_oxidase"/>
</dbReference>
<dbReference type="RefSeq" id="WP_128487220.1">
    <property type="nucleotide sequence ID" value="NZ_JBHLXB010000088.1"/>
</dbReference>
<dbReference type="GO" id="GO:0009055">
    <property type="term" value="F:electron transfer activity"/>
    <property type="evidence" value="ECO:0007669"/>
    <property type="project" value="InterPro"/>
</dbReference>
<comment type="cofactor">
    <cofactor evidence="1">
        <name>heme b</name>
        <dbReference type="ChEBI" id="CHEBI:60344"/>
    </cofactor>
</comment>
<evidence type="ECO:0000259" key="14">
    <source>
        <dbReference type="SMART" id="SM00867"/>
    </source>
</evidence>
<dbReference type="SUPFAM" id="SSF101874">
    <property type="entry name" value="YceI-like"/>
    <property type="match status" value="1"/>
</dbReference>
<protein>
    <submittedName>
        <fullName evidence="15">Cytochrome</fullName>
    </submittedName>
</protein>
<sequence length="401" mass="42478">MSLKNTPRSYGSLARGLHWATALLILTTFPMGWYAESLPYDSSEALAYKAQVFSLHKTLGIAAFFVGLIRILWALTQVHPVAVNPEHRAANWLAAVVHYGLYAALLLVPLAGWVHHAASEGFAPILWPFGQSLPMVPKSLALAEAAGLAHVTATWVLLGFVGLHVAGALKHAVIDRDGTLARMLTGRAAGQDGPKAQGAAVAAVAIWGVAAAVAWTTSGERGATPVAEAVPQVVATAAPGFWQVTEGSLKIAVVQMGTRVEGEFASWDAAIRFDPEATEGNEADVRIALASLKLGAVSDQATGPDFLNAAAFAESRYTARLIPQGDAWLAQGELTLNGRSLPLDMPFTLTPRGEVTQMSGRTTIDRRNFGIGEKYPDEASVGYLVEVLVDLTARPSAEAER</sequence>
<dbReference type="Pfam" id="PF01292">
    <property type="entry name" value="Ni_hydr_CYTB"/>
    <property type="match status" value="1"/>
</dbReference>
<keyword evidence="3" id="KW-0813">Transport</keyword>
<dbReference type="Proteomes" id="UP000287168">
    <property type="component" value="Unassembled WGS sequence"/>
</dbReference>
<keyword evidence="11 13" id="KW-0472">Membrane</keyword>
<dbReference type="SUPFAM" id="SSF81342">
    <property type="entry name" value="Transmembrane di-heme cytochromes"/>
    <property type="match status" value="1"/>
</dbReference>
<comment type="subcellular location">
    <subcellularLocation>
        <location evidence="2">Cell membrane</location>
        <topology evidence="2">Multi-pass membrane protein</topology>
    </subcellularLocation>
</comment>
<dbReference type="PANTHER" id="PTHR30529">
    <property type="entry name" value="CYTOCHROME B561"/>
    <property type="match status" value="1"/>
</dbReference>
<dbReference type="PANTHER" id="PTHR30529:SF1">
    <property type="entry name" value="CYTOCHROME B561 HOMOLOG 2"/>
    <property type="match status" value="1"/>
</dbReference>
<dbReference type="GO" id="GO:0022904">
    <property type="term" value="P:respiratory electron transport chain"/>
    <property type="evidence" value="ECO:0007669"/>
    <property type="project" value="InterPro"/>
</dbReference>
<evidence type="ECO:0000256" key="4">
    <source>
        <dbReference type="ARBA" id="ARBA00022475"/>
    </source>
</evidence>
<gene>
    <name evidence="15" type="ORF">EP867_05590</name>
</gene>
<dbReference type="InterPro" id="IPR016174">
    <property type="entry name" value="Di-haem_cyt_TM"/>
</dbReference>
<evidence type="ECO:0000256" key="9">
    <source>
        <dbReference type="ARBA" id="ARBA00022989"/>
    </source>
</evidence>
<evidence type="ECO:0000256" key="13">
    <source>
        <dbReference type="SAM" id="Phobius"/>
    </source>
</evidence>
<evidence type="ECO:0000256" key="10">
    <source>
        <dbReference type="ARBA" id="ARBA00023004"/>
    </source>
</evidence>
<reference evidence="15 16" key="1">
    <citation type="journal article" date="2015" name="Int. J. Syst. Evol. Microbiol.">
        <title>Gemmobacter intermedius sp. nov., isolated from a white stork (Ciconia ciconia).</title>
        <authorList>
            <person name="Kampfer P."/>
            <person name="Jerzak L."/>
            <person name="Wilharm G."/>
            <person name="Golke J."/>
            <person name="Busse H.J."/>
            <person name="Glaeser S.P."/>
        </authorList>
    </citation>
    <scope>NUCLEOTIDE SEQUENCE [LARGE SCALE GENOMIC DNA]</scope>
    <source>
        <strain evidence="15 16">119/4</strain>
    </source>
</reference>
<feature type="transmembrane region" description="Helical" evidence="13">
    <location>
        <begin position="93"/>
        <end position="114"/>
    </location>
</feature>
<dbReference type="InterPro" id="IPR007372">
    <property type="entry name" value="Lipid/polyisoprenoid-bd_YceI"/>
</dbReference>
<evidence type="ECO:0000313" key="16">
    <source>
        <dbReference type="Proteomes" id="UP000287168"/>
    </source>
</evidence>
<evidence type="ECO:0000256" key="7">
    <source>
        <dbReference type="ARBA" id="ARBA00022723"/>
    </source>
</evidence>
<name>A0A3S3WRR8_9RHOB</name>
<dbReference type="Gene3D" id="1.20.950.20">
    <property type="entry name" value="Transmembrane di-heme cytochromes, Chain C"/>
    <property type="match status" value="1"/>
</dbReference>
<feature type="domain" description="Lipid/polyisoprenoid-binding YceI-like" evidence="14">
    <location>
        <begin position="241"/>
        <end position="394"/>
    </location>
</feature>
<dbReference type="GO" id="GO:0020037">
    <property type="term" value="F:heme binding"/>
    <property type="evidence" value="ECO:0007669"/>
    <property type="project" value="TreeGrafter"/>
</dbReference>
<dbReference type="InterPro" id="IPR036761">
    <property type="entry name" value="TTHA0802/YceI-like_sf"/>
</dbReference>
<dbReference type="InterPro" id="IPR011577">
    <property type="entry name" value="Cyt_b561_bac/Ni-Hgenase"/>
</dbReference>
<dbReference type="GO" id="GO:0005886">
    <property type="term" value="C:plasma membrane"/>
    <property type="evidence" value="ECO:0007669"/>
    <property type="project" value="UniProtKB-SubCell"/>
</dbReference>
<keyword evidence="6 13" id="KW-0812">Transmembrane</keyword>
<dbReference type="EMBL" id="SBLC01000006">
    <property type="protein sequence ID" value="RWY42955.1"/>
    <property type="molecule type" value="Genomic_DNA"/>
</dbReference>